<accession>A0A7S2R812</accession>
<dbReference type="SMART" id="SM00088">
    <property type="entry name" value="PINT"/>
    <property type="match status" value="1"/>
</dbReference>
<feature type="region of interest" description="Disordered" evidence="3">
    <location>
        <begin position="1"/>
        <end position="29"/>
    </location>
</feature>
<dbReference type="GO" id="GO:0042176">
    <property type="term" value="P:regulation of protein catabolic process"/>
    <property type="evidence" value="ECO:0007669"/>
    <property type="project" value="InterPro"/>
</dbReference>
<dbReference type="AlphaFoldDB" id="A0A7S2R812"/>
<name>A0A7S2R812_9STRA</name>
<organism evidence="5">
    <name type="scientific">Mucochytrium quahogii</name>
    <dbReference type="NCBI Taxonomy" id="96639"/>
    <lineage>
        <taxon>Eukaryota</taxon>
        <taxon>Sar</taxon>
        <taxon>Stramenopiles</taxon>
        <taxon>Bigyra</taxon>
        <taxon>Labyrinthulomycetes</taxon>
        <taxon>Thraustochytrida</taxon>
        <taxon>Thraustochytriidae</taxon>
        <taxon>Mucochytrium</taxon>
    </lineage>
</organism>
<dbReference type="InterPro" id="IPR036390">
    <property type="entry name" value="WH_DNA-bd_sf"/>
</dbReference>
<sequence>MAGKKNEKENSAENSGQEKKATEESKDKAEVVKVPAKFIPLEALDENLYLLEASVANKDQNGIKRVLRKNTAIRRKISMEDLRTIVDLWIPTNSPAHAYIVKGIGMVTGTPMVDDEQEDEEQVKQEGAKRKEYAKKEKKTSVIPEVEAYLQLFVVNLLTRDNLYEQALNNVSFLIQHANQYNQRTLDLLIARAYHFKARCAEALGRFKELRAELLAAHRTACLRMDEYGQATLINLLLRSYSEANLVEQAVKFASKANFPEHISNNQQVRHLYYMGRIYAIQLDYSVSYKNLTQAIRKAPQNTGLGFRIAVYKLASIVQLLMGDTPERSWFSEKDLRVPLLPYFELVKAVRNGSLSEYDSVREKYNQVFAKDKLSTLVVRLRNSVIRTGLRRINMSYSKISFDDVAKRLALDNAESAELACAKAIRDGVIDATLDHEAQILKSSDALDIYSTIEPQQAFHKRIQFCLSVHNDAVKAMRYPPGAHKAKHDANDEDEVKTEEELAKEIEAEMEEDDE</sequence>
<dbReference type="InterPro" id="IPR050756">
    <property type="entry name" value="CSN3"/>
</dbReference>
<dbReference type="GO" id="GO:0008541">
    <property type="term" value="C:proteasome regulatory particle, lid subcomplex"/>
    <property type="evidence" value="ECO:0007669"/>
    <property type="project" value="TreeGrafter"/>
</dbReference>
<dbReference type="GO" id="GO:0030234">
    <property type="term" value="F:enzyme regulator activity"/>
    <property type="evidence" value="ECO:0007669"/>
    <property type="project" value="InterPro"/>
</dbReference>
<dbReference type="InterPro" id="IPR057985">
    <property type="entry name" value="TPR_PSMD3_N"/>
</dbReference>
<dbReference type="SMART" id="SM00753">
    <property type="entry name" value="PAM"/>
    <property type="match status" value="1"/>
</dbReference>
<feature type="domain" description="PCI" evidence="4">
    <location>
        <begin position="269"/>
        <end position="448"/>
    </location>
</feature>
<gene>
    <name evidence="5" type="ORF">QSP1433_LOCUS564</name>
</gene>
<dbReference type="InterPro" id="IPR011990">
    <property type="entry name" value="TPR-like_helical_dom_sf"/>
</dbReference>
<dbReference type="Pfam" id="PF25573">
    <property type="entry name" value="TPR_PSMD3_N"/>
    <property type="match status" value="1"/>
</dbReference>
<dbReference type="Pfam" id="PF01399">
    <property type="entry name" value="PCI"/>
    <property type="match status" value="1"/>
</dbReference>
<dbReference type="InterPro" id="IPR000717">
    <property type="entry name" value="PCI_dom"/>
</dbReference>
<dbReference type="EMBL" id="HBHK01000987">
    <property type="protein sequence ID" value="CAD9663176.1"/>
    <property type="molecule type" value="Transcribed_RNA"/>
</dbReference>
<evidence type="ECO:0000313" key="5">
    <source>
        <dbReference type="EMBL" id="CAD9663176.1"/>
    </source>
</evidence>
<dbReference type="InterPro" id="IPR013586">
    <property type="entry name" value="PSMD3_C"/>
</dbReference>
<evidence type="ECO:0000256" key="1">
    <source>
        <dbReference type="ARBA" id="ARBA00007912"/>
    </source>
</evidence>
<evidence type="ECO:0000259" key="4">
    <source>
        <dbReference type="PROSITE" id="PS50250"/>
    </source>
</evidence>
<feature type="region of interest" description="Disordered" evidence="3">
    <location>
        <begin position="480"/>
        <end position="500"/>
    </location>
</feature>
<dbReference type="SUPFAM" id="SSF46785">
    <property type="entry name" value="Winged helix' DNA-binding domain"/>
    <property type="match status" value="1"/>
</dbReference>
<reference evidence="5" key="1">
    <citation type="submission" date="2021-01" db="EMBL/GenBank/DDBJ databases">
        <authorList>
            <person name="Corre E."/>
            <person name="Pelletier E."/>
            <person name="Niang G."/>
            <person name="Scheremetjew M."/>
            <person name="Finn R."/>
            <person name="Kale V."/>
            <person name="Holt S."/>
            <person name="Cochrane G."/>
            <person name="Meng A."/>
            <person name="Brown T."/>
            <person name="Cohen L."/>
        </authorList>
    </citation>
    <scope>NUCLEOTIDE SEQUENCE</scope>
    <source>
        <strain evidence="5">NY070348D</strain>
    </source>
</reference>
<proteinExistence type="inferred from homology"/>
<dbReference type="Pfam" id="PF08375">
    <property type="entry name" value="Rpn3_C"/>
    <property type="match status" value="1"/>
</dbReference>
<dbReference type="Gene3D" id="1.25.40.10">
    <property type="entry name" value="Tetratricopeptide repeat domain"/>
    <property type="match status" value="1"/>
</dbReference>
<comment type="similarity">
    <text evidence="1">Belongs to the proteasome subunit S3 family.</text>
</comment>
<protein>
    <recommendedName>
        <fullName evidence="4">PCI domain-containing protein</fullName>
    </recommendedName>
</protein>
<dbReference type="PANTHER" id="PTHR10758">
    <property type="entry name" value="26S PROTEASOME NON-ATPASE REGULATORY SUBUNIT 3/COP9 SIGNALOSOME COMPLEX SUBUNIT 3"/>
    <property type="match status" value="1"/>
</dbReference>
<dbReference type="PROSITE" id="PS50250">
    <property type="entry name" value="PCI"/>
    <property type="match status" value="1"/>
</dbReference>
<evidence type="ECO:0000256" key="2">
    <source>
        <dbReference type="ARBA" id="ARBA00022942"/>
    </source>
</evidence>
<dbReference type="GO" id="GO:0006511">
    <property type="term" value="P:ubiquitin-dependent protein catabolic process"/>
    <property type="evidence" value="ECO:0007669"/>
    <property type="project" value="TreeGrafter"/>
</dbReference>
<keyword evidence="2" id="KW-0647">Proteasome</keyword>
<dbReference type="PANTHER" id="PTHR10758:SF2">
    <property type="entry name" value="26S PROTEASOME NON-ATPASE REGULATORY SUBUNIT 3"/>
    <property type="match status" value="1"/>
</dbReference>
<evidence type="ECO:0000256" key="3">
    <source>
        <dbReference type="SAM" id="MobiDB-lite"/>
    </source>
</evidence>